<evidence type="ECO:0000256" key="1">
    <source>
        <dbReference type="ARBA" id="ARBA00022729"/>
    </source>
</evidence>
<dbReference type="EMBL" id="BPQJ01000004">
    <property type="protein sequence ID" value="GJD61140.1"/>
    <property type="molecule type" value="Genomic_DNA"/>
</dbReference>
<organism evidence="4 5">
    <name type="scientific">Methylobacterium frigidaeris</name>
    <dbReference type="NCBI Taxonomy" id="2038277"/>
    <lineage>
        <taxon>Bacteria</taxon>
        <taxon>Pseudomonadati</taxon>
        <taxon>Pseudomonadota</taxon>
        <taxon>Alphaproteobacteria</taxon>
        <taxon>Hyphomicrobiales</taxon>
        <taxon>Methylobacteriaceae</taxon>
        <taxon>Methylobacterium</taxon>
    </lineage>
</organism>
<dbReference type="PANTHER" id="PTHR30006">
    <property type="entry name" value="THIAMINE-BINDING PERIPLASMIC PROTEIN-RELATED"/>
    <property type="match status" value="1"/>
</dbReference>
<dbReference type="RefSeq" id="WP_099905979.1">
    <property type="nucleotide sequence ID" value="NZ_BPQJ01000004.1"/>
</dbReference>
<keyword evidence="5" id="KW-1185">Reference proteome</keyword>
<dbReference type="Gene3D" id="3.40.190.10">
    <property type="entry name" value="Periplasmic binding protein-like II"/>
    <property type="match status" value="2"/>
</dbReference>
<protein>
    <recommendedName>
        <fullName evidence="6">ABC transporter substrate-binding protein</fullName>
    </recommendedName>
</protein>
<gene>
    <name evidence="4" type="ORF">MPEAHAMD_1280</name>
</gene>
<dbReference type="GO" id="GO:0030976">
    <property type="term" value="F:thiamine pyrophosphate binding"/>
    <property type="evidence" value="ECO:0007669"/>
    <property type="project" value="TreeGrafter"/>
</dbReference>
<reference evidence="4" key="1">
    <citation type="journal article" date="2016" name="Front. Microbiol.">
        <title>Genome Sequence of the Piezophilic, Mesophilic Sulfate-Reducing Bacterium Desulfovibrio indicus J2T.</title>
        <authorList>
            <person name="Cao J."/>
            <person name="Maignien L."/>
            <person name="Shao Z."/>
            <person name="Alain K."/>
            <person name="Jebbar M."/>
        </authorList>
    </citation>
    <scope>NUCLEOTIDE SEQUENCE</scope>
    <source>
        <strain evidence="4">JCM 32048</strain>
    </source>
</reference>
<dbReference type="GO" id="GO:0015888">
    <property type="term" value="P:thiamine transport"/>
    <property type="evidence" value="ECO:0007669"/>
    <property type="project" value="TreeGrafter"/>
</dbReference>
<keyword evidence="2" id="KW-0574">Periplasm</keyword>
<evidence type="ECO:0008006" key="6">
    <source>
        <dbReference type="Google" id="ProtNLM"/>
    </source>
</evidence>
<evidence type="ECO:0000313" key="4">
    <source>
        <dbReference type="EMBL" id="GJD61140.1"/>
    </source>
</evidence>
<dbReference type="SUPFAM" id="SSF53850">
    <property type="entry name" value="Periplasmic binding protein-like II"/>
    <property type="match status" value="1"/>
</dbReference>
<dbReference type="Pfam" id="PF13416">
    <property type="entry name" value="SBP_bac_8"/>
    <property type="match status" value="1"/>
</dbReference>
<dbReference type="AlphaFoldDB" id="A0AA37H995"/>
<dbReference type="Proteomes" id="UP001055286">
    <property type="component" value="Unassembled WGS sequence"/>
</dbReference>
<dbReference type="PROSITE" id="PS51318">
    <property type="entry name" value="TAT"/>
    <property type="match status" value="1"/>
</dbReference>
<evidence type="ECO:0000313" key="5">
    <source>
        <dbReference type="Proteomes" id="UP001055286"/>
    </source>
</evidence>
<dbReference type="GO" id="GO:0030288">
    <property type="term" value="C:outer membrane-bounded periplasmic space"/>
    <property type="evidence" value="ECO:0007669"/>
    <property type="project" value="TreeGrafter"/>
</dbReference>
<dbReference type="InterPro" id="IPR006311">
    <property type="entry name" value="TAT_signal"/>
</dbReference>
<sequence>MITRRTLMARSLAGSAALGLAGTFPARAQSASIVVGTWGGDYGALLQQNIDVPLMKPQGIEVSQDIANQDPRRTKLIAERTSRRASMDVACINDIDSYMLSQLGVLETVPTAEVPRLSEVIDVFRKPHSIPHIYSALVVLYNPSKVTTPPTRYADIFDPKYKGRVGFSDILAPFNMAGANIGAGGTPTDFTKGKAALMDLKALSPKVYPSNETLAAALKSEEVWISLMWLARGFMWKQAGIPVAMAVPEEGALPILFEAGVPKNSRAKDSAFKYLNAMLDPKAQVAFAQKMGYVPTVKDAKLPEDLAQQISLTEAQQAKLRPLDYATMQQQQAAFTDFWNKEFKG</sequence>
<feature type="signal peptide" evidence="3">
    <location>
        <begin position="1"/>
        <end position="28"/>
    </location>
</feature>
<comment type="caution">
    <text evidence="4">The sequence shown here is derived from an EMBL/GenBank/DDBJ whole genome shotgun (WGS) entry which is preliminary data.</text>
</comment>
<dbReference type="GO" id="GO:0030975">
    <property type="term" value="F:thiamine binding"/>
    <property type="evidence" value="ECO:0007669"/>
    <property type="project" value="TreeGrafter"/>
</dbReference>
<name>A0AA37H995_9HYPH</name>
<evidence type="ECO:0000256" key="3">
    <source>
        <dbReference type="SAM" id="SignalP"/>
    </source>
</evidence>
<reference evidence="4" key="2">
    <citation type="submission" date="2021-08" db="EMBL/GenBank/DDBJ databases">
        <authorList>
            <person name="Tani A."/>
            <person name="Ola A."/>
            <person name="Ogura Y."/>
            <person name="Katsura K."/>
            <person name="Hayashi T."/>
        </authorList>
    </citation>
    <scope>NUCLEOTIDE SEQUENCE</scope>
    <source>
        <strain evidence="4">JCM 32048</strain>
    </source>
</reference>
<dbReference type="PANTHER" id="PTHR30006:SF2">
    <property type="entry name" value="ABC TRANSPORTER SUBSTRATE-BINDING PROTEIN"/>
    <property type="match status" value="1"/>
</dbReference>
<dbReference type="InterPro" id="IPR006059">
    <property type="entry name" value="SBP"/>
</dbReference>
<evidence type="ECO:0000256" key="2">
    <source>
        <dbReference type="ARBA" id="ARBA00022764"/>
    </source>
</evidence>
<accession>A0AA37H995</accession>
<keyword evidence="1 3" id="KW-0732">Signal</keyword>
<proteinExistence type="predicted"/>
<feature type="chain" id="PRO_5041447753" description="ABC transporter substrate-binding protein" evidence="3">
    <location>
        <begin position="29"/>
        <end position="345"/>
    </location>
</feature>